<reference evidence="3 4" key="1">
    <citation type="submission" date="2020-02" db="EMBL/GenBank/DDBJ databases">
        <title>Geodermatophilus sabuli CPCC 205279 I12A-02694.</title>
        <authorList>
            <person name="Jiang Z."/>
        </authorList>
    </citation>
    <scope>NUCLEOTIDE SEQUENCE [LARGE SCALE GENOMIC DNA]</scope>
    <source>
        <strain evidence="3 4">I12A-02694</strain>
    </source>
</reference>
<sequence length="90" mass="8793">MRRTLVAAGSFALLLGSATGVAAADDDGSGQDSTGPVVVATGLDSPRQLNWDGRTLLVAEAGQGGDDCAPPPPEAPPAEGEAPPAEGEAP</sequence>
<feature type="chain" id="PRO_5039070664" evidence="2">
    <location>
        <begin position="24"/>
        <end position="90"/>
    </location>
</feature>
<feature type="compositionally biased region" description="Low complexity" evidence="1">
    <location>
        <begin position="77"/>
        <end position="90"/>
    </location>
</feature>
<accession>A0A7K3W1B4</accession>
<feature type="non-terminal residue" evidence="3">
    <location>
        <position position="90"/>
    </location>
</feature>
<organism evidence="3 4">
    <name type="scientific">Geodermatophilus sabuli</name>
    <dbReference type="NCBI Taxonomy" id="1564158"/>
    <lineage>
        <taxon>Bacteria</taxon>
        <taxon>Bacillati</taxon>
        <taxon>Actinomycetota</taxon>
        <taxon>Actinomycetes</taxon>
        <taxon>Geodermatophilales</taxon>
        <taxon>Geodermatophilaceae</taxon>
        <taxon>Geodermatophilus</taxon>
    </lineage>
</organism>
<evidence type="ECO:0000313" key="3">
    <source>
        <dbReference type="EMBL" id="NEK58645.1"/>
    </source>
</evidence>
<feature type="region of interest" description="Disordered" evidence="1">
    <location>
        <begin position="61"/>
        <end position="90"/>
    </location>
</feature>
<evidence type="ECO:0000256" key="2">
    <source>
        <dbReference type="SAM" id="SignalP"/>
    </source>
</evidence>
<protein>
    <submittedName>
        <fullName evidence="3">Uncharacterized protein</fullName>
    </submittedName>
</protein>
<dbReference type="RefSeq" id="WP_204331996.1">
    <property type="nucleotide sequence ID" value="NZ_JAAGWF010000011.1"/>
</dbReference>
<keyword evidence="2" id="KW-0732">Signal</keyword>
<gene>
    <name evidence="3" type="ORF">GCU56_12280</name>
</gene>
<proteinExistence type="predicted"/>
<comment type="caution">
    <text evidence="3">The sequence shown here is derived from an EMBL/GenBank/DDBJ whole genome shotgun (WGS) entry which is preliminary data.</text>
</comment>
<name>A0A7K3W1B4_9ACTN</name>
<evidence type="ECO:0000313" key="4">
    <source>
        <dbReference type="Proteomes" id="UP000470246"/>
    </source>
</evidence>
<dbReference type="AlphaFoldDB" id="A0A7K3W1B4"/>
<evidence type="ECO:0000256" key="1">
    <source>
        <dbReference type="SAM" id="MobiDB-lite"/>
    </source>
</evidence>
<dbReference type="EMBL" id="JAAGWF010000011">
    <property type="protein sequence ID" value="NEK58645.1"/>
    <property type="molecule type" value="Genomic_DNA"/>
</dbReference>
<dbReference type="Proteomes" id="UP000470246">
    <property type="component" value="Unassembled WGS sequence"/>
</dbReference>
<feature type="signal peptide" evidence="2">
    <location>
        <begin position="1"/>
        <end position="23"/>
    </location>
</feature>
<keyword evidence="4" id="KW-1185">Reference proteome</keyword>